<evidence type="ECO:0000313" key="8">
    <source>
        <dbReference type="RefSeq" id="XP_034245532.1"/>
    </source>
</evidence>
<dbReference type="PROSITE" id="PS01359">
    <property type="entry name" value="ZF_PHD_1"/>
    <property type="match status" value="1"/>
</dbReference>
<evidence type="ECO:0000256" key="1">
    <source>
        <dbReference type="ARBA" id="ARBA00022723"/>
    </source>
</evidence>
<dbReference type="Gene3D" id="3.30.40.10">
    <property type="entry name" value="Zinc/RING finger domain, C3HC4 (zinc finger)"/>
    <property type="match status" value="1"/>
</dbReference>
<dbReference type="OrthoDB" id="6761697at2759"/>
<dbReference type="GeneID" id="117647744"/>
<dbReference type="PROSITE" id="PS50016">
    <property type="entry name" value="ZF_PHD_2"/>
    <property type="match status" value="1"/>
</dbReference>
<evidence type="ECO:0000256" key="4">
    <source>
        <dbReference type="PROSITE-ProRule" id="PRU00146"/>
    </source>
</evidence>
<reference evidence="8" key="1">
    <citation type="submission" date="2025-08" db="UniProtKB">
        <authorList>
            <consortium name="RefSeq"/>
        </authorList>
    </citation>
    <scope>IDENTIFICATION</scope>
    <source>
        <tissue evidence="8">Total insect</tissue>
    </source>
</reference>
<dbReference type="AlphaFoldDB" id="A0A6P8ZBS2"/>
<dbReference type="KEGG" id="tpal:117647744"/>
<dbReference type="InterPro" id="IPR013083">
    <property type="entry name" value="Znf_RING/FYVE/PHD"/>
</dbReference>
<keyword evidence="7" id="KW-1185">Reference proteome</keyword>
<dbReference type="GO" id="GO:0008270">
    <property type="term" value="F:zinc ion binding"/>
    <property type="evidence" value="ECO:0007669"/>
    <property type="project" value="UniProtKB-KW"/>
</dbReference>
<gene>
    <name evidence="8" type="primary">LOC117647744</name>
</gene>
<dbReference type="Gene3D" id="3.30.70.1820">
    <property type="entry name" value="L1 transposable element, RRM domain"/>
    <property type="match status" value="1"/>
</dbReference>
<keyword evidence="5" id="KW-0175">Coiled coil</keyword>
<dbReference type="InterPro" id="IPR019786">
    <property type="entry name" value="Zinc_finger_PHD-type_CS"/>
</dbReference>
<dbReference type="InParanoid" id="A0A6P8ZBS2"/>
<evidence type="ECO:0000256" key="5">
    <source>
        <dbReference type="SAM" id="Coils"/>
    </source>
</evidence>
<dbReference type="Proteomes" id="UP000515158">
    <property type="component" value="Unplaced"/>
</dbReference>
<keyword evidence="3" id="KW-0862">Zinc</keyword>
<evidence type="ECO:0000256" key="3">
    <source>
        <dbReference type="ARBA" id="ARBA00022833"/>
    </source>
</evidence>
<dbReference type="InterPro" id="IPR057251">
    <property type="entry name" value="FP_C"/>
</dbReference>
<keyword evidence="1" id="KW-0479">Metal-binding</keyword>
<name>A0A6P8ZBS2_THRPL</name>
<proteinExistence type="predicted"/>
<dbReference type="PANTHER" id="PTHR11505">
    <property type="entry name" value="L1 TRANSPOSABLE ELEMENT-RELATED"/>
    <property type="match status" value="1"/>
</dbReference>
<evidence type="ECO:0000259" key="6">
    <source>
        <dbReference type="PROSITE" id="PS50016"/>
    </source>
</evidence>
<dbReference type="SUPFAM" id="SSF57903">
    <property type="entry name" value="FYVE/PHD zinc finger"/>
    <property type="match status" value="1"/>
</dbReference>
<sequence length="310" mass="35143">MASTCPICKQEASADGANVRCHGCGSDLHHKCAGITESSYKSMGMNRKMAWKCSGCKADNRSGSSDKRNLSLSAGEQDLTAATILELKNIVLEMKNDLNESIKGQQFVSLEYEDMKKQIVELVQEVKSLKNEVSDLLNKCAEKDEIILRQEERIQDLENHSRNRNIVLSGVVEKNGEKVEDIVCRVCEHLDVHIEKTDIEAAHRIPTQRPGVPKPIVVELRSRKIREEILRKKKQKEVFNDVIYSGEGGKVFIMEQVSPKIGYLKYKAKQLANRHNWKFVWIKNGKLFARKGENSPVVKIVTEENLEAIR</sequence>
<dbReference type="InterPro" id="IPR019787">
    <property type="entry name" value="Znf_PHD-finger"/>
</dbReference>
<feature type="domain" description="PHD-type" evidence="6">
    <location>
        <begin position="2"/>
        <end position="59"/>
    </location>
</feature>
<keyword evidence="2 4" id="KW-0863">Zinc-finger</keyword>
<dbReference type="InterPro" id="IPR004244">
    <property type="entry name" value="Transposase_22"/>
</dbReference>
<accession>A0A6P8ZBS2</accession>
<evidence type="ECO:0000256" key="2">
    <source>
        <dbReference type="ARBA" id="ARBA00022771"/>
    </source>
</evidence>
<dbReference type="RefSeq" id="XP_034245532.1">
    <property type="nucleotide sequence ID" value="XM_034389641.1"/>
</dbReference>
<dbReference type="Pfam" id="PF25298">
    <property type="entry name" value="Baculo_FP_2nd"/>
    <property type="match status" value="1"/>
</dbReference>
<evidence type="ECO:0000313" key="7">
    <source>
        <dbReference type="Proteomes" id="UP000515158"/>
    </source>
</evidence>
<dbReference type="InterPro" id="IPR011011">
    <property type="entry name" value="Znf_FYVE_PHD"/>
</dbReference>
<organism evidence="8">
    <name type="scientific">Thrips palmi</name>
    <name type="common">Melon thrips</name>
    <dbReference type="NCBI Taxonomy" id="161013"/>
    <lineage>
        <taxon>Eukaryota</taxon>
        <taxon>Metazoa</taxon>
        <taxon>Ecdysozoa</taxon>
        <taxon>Arthropoda</taxon>
        <taxon>Hexapoda</taxon>
        <taxon>Insecta</taxon>
        <taxon>Pterygota</taxon>
        <taxon>Neoptera</taxon>
        <taxon>Paraneoptera</taxon>
        <taxon>Thysanoptera</taxon>
        <taxon>Terebrantia</taxon>
        <taxon>Thripoidea</taxon>
        <taxon>Thripidae</taxon>
        <taxon>Thrips</taxon>
    </lineage>
</organism>
<feature type="coiled-coil region" evidence="5">
    <location>
        <begin position="112"/>
        <end position="160"/>
    </location>
</feature>
<protein>
    <submittedName>
        <fullName evidence="8">Uncharacterized protein LOC117647744</fullName>
    </submittedName>
</protein>